<dbReference type="InterPro" id="IPR036653">
    <property type="entry name" value="CinA-like_C"/>
</dbReference>
<dbReference type="STRING" id="700015.Corgl_0982"/>
<dbReference type="InterPro" id="IPR008136">
    <property type="entry name" value="CinA_C"/>
</dbReference>
<dbReference type="Proteomes" id="UP000006851">
    <property type="component" value="Chromosome"/>
</dbReference>
<dbReference type="EMBL" id="CP002628">
    <property type="protein sequence ID" value="AEB07090.1"/>
    <property type="molecule type" value="Genomic_DNA"/>
</dbReference>
<reference evidence="3" key="1">
    <citation type="journal article" date="2013" name="Stand. Genomic Sci.">
        <title>Complete genome sequence of Coriobacterium glomerans type strain (PW2(T)) from the midgut of Pyrrhocoris apterus L. (red soldier bug).</title>
        <authorList>
            <person name="Stackebrandt E."/>
            <person name="Zeytun A."/>
            <person name="Lapidus A."/>
            <person name="Nolan M."/>
            <person name="Lucas S."/>
            <person name="Hammon N."/>
            <person name="Deshpande S."/>
            <person name="Cheng J.F."/>
            <person name="Tapia R."/>
            <person name="Goodwin L.A."/>
            <person name="Pitluck S."/>
            <person name="Liolios K."/>
            <person name="Pagani I."/>
            <person name="Ivanova N."/>
            <person name="Mavromatis K."/>
            <person name="Mikhailova N."/>
            <person name="Huntemann M."/>
            <person name="Pati A."/>
            <person name="Chen A."/>
            <person name="Palaniappan K."/>
            <person name="Chang Y.J."/>
            <person name="Land M."/>
            <person name="Hauser L."/>
            <person name="Rohde M."/>
            <person name="Pukall R."/>
            <person name="Goker M."/>
            <person name="Detter J.C."/>
            <person name="Woyke T."/>
            <person name="Bristow J."/>
            <person name="Eisen J.A."/>
            <person name="Markowitz V."/>
            <person name="Hugenholtz P."/>
            <person name="Kyrpides N.C."/>
            <person name="Klenk H.P."/>
        </authorList>
    </citation>
    <scope>NUCLEOTIDE SEQUENCE</scope>
    <source>
        <strain evidence="3">ATCC 49209 / DSM 20642 / JCM 10262 / PW2</strain>
    </source>
</reference>
<dbReference type="Gene3D" id="3.90.950.20">
    <property type="entry name" value="CinA-like"/>
    <property type="match status" value="1"/>
</dbReference>
<evidence type="ECO:0000313" key="2">
    <source>
        <dbReference type="EMBL" id="AEB07090.1"/>
    </source>
</evidence>
<dbReference type="NCBIfam" id="TIGR00199">
    <property type="entry name" value="PncC_domain"/>
    <property type="match status" value="1"/>
</dbReference>
<protein>
    <submittedName>
        <fullName evidence="2">CinA domain protein</fullName>
    </submittedName>
</protein>
<dbReference type="Pfam" id="PF02464">
    <property type="entry name" value="CinA"/>
    <property type="match status" value="1"/>
</dbReference>
<proteinExistence type="predicted"/>
<sequence>MSMADLSRLDDIAFDVVECACAHGASVALAESLTAGLVASAIAAIPGASRVLLGSAVTYTDTVKQRLLGVSKRTISLRSAVSRETACEMAQGARRLFGADISVSLTGYAGPGGGTPIDPVGTVYLAVSDNYGTCCERDAFVGDRNEIRLLCARRALELLLEHLAKIPCD</sequence>
<evidence type="ECO:0000259" key="1">
    <source>
        <dbReference type="Pfam" id="PF02464"/>
    </source>
</evidence>
<gene>
    <name evidence="2" type="ordered locus">Corgl_0982</name>
</gene>
<dbReference type="AlphaFoldDB" id="F2N7Y1"/>
<keyword evidence="3" id="KW-1185">Reference proteome</keyword>
<dbReference type="HOGENOM" id="CLU_030805_1_0_11"/>
<dbReference type="SUPFAM" id="SSF142433">
    <property type="entry name" value="CinA-like"/>
    <property type="match status" value="1"/>
</dbReference>
<evidence type="ECO:0000313" key="3">
    <source>
        <dbReference type="Proteomes" id="UP000006851"/>
    </source>
</evidence>
<dbReference type="eggNOG" id="COG1546">
    <property type="taxonomic scope" value="Bacteria"/>
</dbReference>
<dbReference type="KEGG" id="cgo:Corgl_0982"/>
<feature type="domain" description="CinA C-terminal" evidence="1">
    <location>
        <begin position="13"/>
        <end position="162"/>
    </location>
</feature>
<name>F2N7Y1_CORGP</name>
<organism evidence="2 3">
    <name type="scientific">Coriobacterium glomerans (strain ATCC 49209 / DSM 20642 / JCM 10262 / PW2)</name>
    <dbReference type="NCBI Taxonomy" id="700015"/>
    <lineage>
        <taxon>Bacteria</taxon>
        <taxon>Bacillati</taxon>
        <taxon>Actinomycetota</taxon>
        <taxon>Coriobacteriia</taxon>
        <taxon>Coriobacteriales</taxon>
        <taxon>Coriobacteriaceae</taxon>
        <taxon>Coriobacterium</taxon>
    </lineage>
</organism>
<accession>F2N7Y1</accession>